<name>A0A1D1VDN9_RAMVA</name>
<accession>A0A1D1VDN9</accession>
<keyword evidence="3" id="KW-1185">Reference proteome</keyword>
<gene>
    <name evidence="2" type="primary">RvY_08356-1</name>
    <name evidence="2" type="synonym">RvY_08356.1</name>
    <name evidence="2" type="ORF">RvY_08356</name>
</gene>
<dbReference type="AlphaFoldDB" id="A0A1D1VDN9"/>
<keyword evidence="1" id="KW-0812">Transmembrane</keyword>
<dbReference type="EMBL" id="BDGG01000004">
    <property type="protein sequence ID" value="GAU96993.1"/>
    <property type="molecule type" value="Genomic_DNA"/>
</dbReference>
<reference evidence="2 3" key="1">
    <citation type="journal article" date="2016" name="Nat. Commun.">
        <title>Extremotolerant tardigrade genome and improved radiotolerance of human cultured cells by tardigrade-unique protein.</title>
        <authorList>
            <person name="Hashimoto T."/>
            <person name="Horikawa D.D."/>
            <person name="Saito Y."/>
            <person name="Kuwahara H."/>
            <person name="Kozuka-Hata H."/>
            <person name="Shin-I T."/>
            <person name="Minakuchi Y."/>
            <person name="Ohishi K."/>
            <person name="Motoyama A."/>
            <person name="Aizu T."/>
            <person name="Enomoto A."/>
            <person name="Kondo K."/>
            <person name="Tanaka S."/>
            <person name="Hara Y."/>
            <person name="Koshikawa S."/>
            <person name="Sagara H."/>
            <person name="Miura T."/>
            <person name="Yokobori S."/>
            <person name="Miyagawa K."/>
            <person name="Suzuki Y."/>
            <person name="Kubo T."/>
            <person name="Oyama M."/>
            <person name="Kohara Y."/>
            <person name="Fujiyama A."/>
            <person name="Arakawa K."/>
            <person name="Katayama T."/>
            <person name="Toyoda A."/>
            <person name="Kunieda T."/>
        </authorList>
    </citation>
    <scope>NUCLEOTIDE SEQUENCE [LARGE SCALE GENOMIC DNA]</scope>
    <source>
        <strain evidence="2 3">YOKOZUNA-1</strain>
    </source>
</reference>
<proteinExistence type="predicted"/>
<keyword evidence="1" id="KW-1133">Transmembrane helix</keyword>
<comment type="caution">
    <text evidence="2">The sequence shown here is derived from an EMBL/GenBank/DDBJ whole genome shotgun (WGS) entry which is preliminary data.</text>
</comment>
<protein>
    <submittedName>
        <fullName evidence="2">Uncharacterized protein</fullName>
    </submittedName>
</protein>
<evidence type="ECO:0000313" key="2">
    <source>
        <dbReference type="EMBL" id="GAU96993.1"/>
    </source>
</evidence>
<feature type="transmembrane region" description="Helical" evidence="1">
    <location>
        <begin position="12"/>
        <end position="29"/>
    </location>
</feature>
<keyword evidence="1" id="KW-0472">Membrane</keyword>
<organism evidence="2 3">
    <name type="scientific">Ramazzottius varieornatus</name>
    <name type="common">Water bear</name>
    <name type="synonym">Tardigrade</name>
    <dbReference type="NCBI Taxonomy" id="947166"/>
    <lineage>
        <taxon>Eukaryota</taxon>
        <taxon>Metazoa</taxon>
        <taxon>Ecdysozoa</taxon>
        <taxon>Tardigrada</taxon>
        <taxon>Eutardigrada</taxon>
        <taxon>Parachela</taxon>
        <taxon>Hypsibioidea</taxon>
        <taxon>Ramazzottiidae</taxon>
        <taxon>Ramazzottius</taxon>
    </lineage>
</organism>
<evidence type="ECO:0000256" key="1">
    <source>
        <dbReference type="SAM" id="Phobius"/>
    </source>
</evidence>
<evidence type="ECO:0000313" key="3">
    <source>
        <dbReference type="Proteomes" id="UP000186922"/>
    </source>
</evidence>
<dbReference type="Proteomes" id="UP000186922">
    <property type="component" value="Unassembled WGS sequence"/>
</dbReference>
<sequence>MYYRSRVPFRFYELTTLKVIIYFSSFYFVKTLESISYMCTYSAGGNQGPVLLHRIPEGESYFRIEEGPVLH</sequence>